<dbReference type="GO" id="GO:0016491">
    <property type="term" value="F:oxidoreductase activity"/>
    <property type="evidence" value="ECO:0007669"/>
    <property type="project" value="UniProtKB-KW"/>
</dbReference>
<dbReference type="InterPro" id="IPR036291">
    <property type="entry name" value="NAD(P)-bd_dom_sf"/>
</dbReference>
<sequence length="58" mass="6142">MTKKTAVITGATSGLGQLVALELGRRGFHLVLTARSKDRAAHTKKQMEEKAPSAKGGH</sequence>
<protein>
    <recommendedName>
        <fullName evidence="6">Short-chain dehydrogenase</fullName>
    </recommendedName>
</protein>
<reference evidence="4 5" key="1">
    <citation type="submission" date="2013-06" db="EMBL/GenBank/DDBJ databases">
        <title>Complete genome sequence of Paenibacillus mucilaginosus K02.</title>
        <authorList>
            <person name="Xiao B."/>
            <person name="Sun L."/>
            <person name="Xiao L."/>
            <person name="Lian B."/>
        </authorList>
    </citation>
    <scope>NUCLEOTIDE SEQUENCE [LARGE SCALE GENOMIC DNA]</scope>
    <source>
        <strain evidence="4 5">K02</strain>
    </source>
</reference>
<dbReference type="Proteomes" id="UP000007392">
    <property type="component" value="Chromosome"/>
</dbReference>
<dbReference type="PANTHER" id="PTHR43086">
    <property type="entry name" value="VERY-LONG-CHAIN 3-OXOOACYL-COA REDUCTASE"/>
    <property type="match status" value="1"/>
</dbReference>
<dbReference type="Gene3D" id="3.40.50.720">
    <property type="entry name" value="NAD(P)-binding Rossmann-like Domain"/>
    <property type="match status" value="1"/>
</dbReference>
<name>I0BKV4_9BACL</name>
<keyword evidence="2" id="KW-0560">Oxidoreductase</keyword>
<dbReference type="GO" id="GO:0030497">
    <property type="term" value="P:fatty acid elongation"/>
    <property type="evidence" value="ECO:0007669"/>
    <property type="project" value="TreeGrafter"/>
</dbReference>
<dbReference type="AlphaFoldDB" id="I0BKV4"/>
<dbReference type="EMBL" id="CP003422">
    <property type="protein sequence ID" value="AFH63001.2"/>
    <property type="molecule type" value="Genomic_DNA"/>
</dbReference>
<proteinExistence type="inferred from homology"/>
<feature type="compositionally biased region" description="Basic and acidic residues" evidence="3">
    <location>
        <begin position="36"/>
        <end position="52"/>
    </location>
</feature>
<evidence type="ECO:0000256" key="2">
    <source>
        <dbReference type="ARBA" id="ARBA00023002"/>
    </source>
</evidence>
<organism evidence="4 5">
    <name type="scientific">Paenibacillus mucilaginosus K02</name>
    <dbReference type="NCBI Taxonomy" id="997761"/>
    <lineage>
        <taxon>Bacteria</taxon>
        <taxon>Bacillati</taxon>
        <taxon>Bacillota</taxon>
        <taxon>Bacilli</taxon>
        <taxon>Bacillales</taxon>
        <taxon>Paenibacillaceae</taxon>
        <taxon>Paenibacillus</taxon>
    </lineage>
</organism>
<evidence type="ECO:0008006" key="6">
    <source>
        <dbReference type="Google" id="ProtNLM"/>
    </source>
</evidence>
<evidence type="ECO:0000313" key="4">
    <source>
        <dbReference type="EMBL" id="AFH63001.2"/>
    </source>
</evidence>
<evidence type="ECO:0000256" key="1">
    <source>
        <dbReference type="ARBA" id="ARBA00006484"/>
    </source>
</evidence>
<dbReference type="Pfam" id="PF00106">
    <property type="entry name" value="adh_short"/>
    <property type="match status" value="1"/>
</dbReference>
<dbReference type="HOGENOM" id="CLU_2975078_0_0_9"/>
<evidence type="ECO:0000256" key="3">
    <source>
        <dbReference type="SAM" id="MobiDB-lite"/>
    </source>
</evidence>
<dbReference type="KEGG" id="pmw:B2K_20195"/>
<dbReference type="InterPro" id="IPR002347">
    <property type="entry name" value="SDR_fam"/>
</dbReference>
<dbReference type="OrthoDB" id="9809821at2"/>
<evidence type="ECO:0000313" key="5">
    <source>
        <dbReference type="Proteomes" id="UP000007392"/>
    </source>
</evidence>
<dbReference type="SUPFAM" id="SSF51735">
    <property type="entry name" value="NAD(P)-binding Rossmann-fold domains"/>
    <property type="match status" value="1"/>
</dbReference>
<comment type="similarity">
    <text evidence="1">Belongs to the short-chain dehydrogenases/reductases (SDR) family.</text>
</comment>
<dbReference type="PANTHER" id="PTHR43086:SF3">
    <property type="entry name" value="NADP-DEPENDENT 3-HYDROXY ACID DEHYDROGENASE YDFG"/>
    <property type="match status" value="1"/>
</dbReference>
<accession>I0BKV4</accession>
<gene>
    <name evidence="4" type="ORF">B2K_20195</name>
</gene>
<feature type="region of interest" description="Disordered" evidence="3">
    <location>
        <begin position="36"/>
        <end position="58"/>
    </location>
</feature>